<feature type="transmembrane region" description="Helical" evidence="7">
    <location>
        <begin position="116"/>
        <end position="139"/>
    </location>
</feature>
<keyword evidence="6 7" id="KW-0472">Membrane</keyword>
<feature type="compositionally biased region" description="Pro residues" evidence="8">
    <location>
        <begin position="1"/>
        <end position="10"/>
    </location>
</feature>
<feature type="domain" description="ABC transmembrane type-1" evidence="9">
    <location>
        <begin position="82"/>
        <end position="292"/>
    </location>
</feature>
<evidence type="ECO:0000313" key="10">
    <source>
        <dbReference type="EMBL" id="GIG94961.1"/>
    </source>
</evidence>
<dbReference type="InterPro" id="IPR035906">
    <property type="entry name" value="MetI-like_sf"/>
</dbReference>
<keyword evidence="5 7" id="KW-1133">Transmembrane helix</keyword>
<sequence length="306" mass="33698">MTTAPDPAPTEPKATPTRPGRRRRRTRVPTAALLVAPSVLFLAALFLWPIVVGVGQAVTGTDGPTLAHLRRMLDDPYFWQATRNTALLIVVLIPLQFAFALTMALLLRERPRLSSFYFYVWCVPLAISDLAAGLVWLSIFADRGYLNSVLAHLGLGDGYAWLSYDNDATMFLAVLLAELWRATSLVLVIVVAGLQNIPRDYDEAAAVFGATYWQRLRHVILPQLRPSLQVALILRTILGLQTFAVAQALTGRSFPLLVGETYQWYVTLQNERVSAAIALVILLMSLGTAVVYLRVLRDPAATGSGR</sequence>
<keyword evidence="3" id="KW-1003">Cell membrane</keyword>
<feature type="transmembrane region" description="Helical" evidence="7">
    <location>
        <begin position="86"/>
        <end position="107"/>
    </location>
</feature>
<dbReference type="Gene3D" id="1.10.3720.10">
    <property type="entry name" value="MetI-like"/>
    <property type="match status" value="1"/>
</dbReference>
<reference evidence="10 11" key="1">
    <citation type="submission" date="2021-01" db="EMBL/GenBank/DDBJ databases">
        <title>Whole genome shotgun sequence of Plantactinospora mayteni NBRC 109088.</title>
        <authorList>
            <person name="Komaki H."/>
            <person name="Tamura T."/>
        </authorList>
    </citation>
    <scope>NUCLEOTIDE SEQUENCE [LARGE SCALE GENOMIC DNA]</scope>
    <source>
        <strain evidence="10 11">NBRC 109088</strain>
    </source>
</reference>
<comment type="similarity">
    <text evidence="7">Belongs to the binding-protein-dependent transport system permease family.</text>
</comment>
<dbReference type="PANTHER" id="PTHR30193">
    <property type="entry name" value="ABC TRANSPORTER PERMEASE PROTEIN"/>
    <property type="match status" value="1"/>
</dbReference>
<dbReference type="PROSITE" id="PS50928">
    <property type="entry name" value="ABC_TM1"/>
    <property type="match status" value="1"/>
</dbReference>
<dbReference type="SUPFAM" id="SSF161098">
    <property type="entry name" value="MetI-like"/>
    <property type="match status" value="1"/>
</dbReference>
<evidence type="ECO:0000256" key="5">
    <source>
        <dbReference type="ARBA" id="ARBA00022989"/>
    </source>
</evidence>
<dbReference type="EMBL" id="BONX01000008">
    <property type="protein sequence ID" value="GIG94961.1"/>
    <property type="molecule type" value="Genomic_DNA"/>
</dbReference>
<dbReference type="RefSeq" id="WP_239311874.1">
    <property type="nucleotide sequence ID" value="NZ_BAAAZQ010000016.1"/>
</dbReference>
<dbReference type="PANTHER" id="PTHR30193:SF37">
    <property type="entry name" value="INNER MEMBRANE ABC TRANSPORTER PERMEASE PROTEIN YCJO"/>
    <property type="match status" value="1"/>
</dbReference>
<feature type="transmembrane region" description="Helical" evidence="7">
    <location>
        <begin position="31"/>
        <end position="51"/>
    </location>
</feature>
<dbReference type="Pfam" id="PF00528">
    <property type="entry name" value="BPD_transp_1"/>
    <property type="match status" value="1"/>
</dbReference>
<evidence type="ECO:0000256" key="8">
    <source>
        <dbReference type="SAM" id="MobiDB-lite"/>
    </source>
</evidence>
<evidence type="ECO:0000256" key="2">
    <source>
        <dbReference type="ARBA" id="ARBA00022448"/>
    </source>
</evidence>
<keyword evidence="11" id="KW-1185">Reference proteome</keyword>
<dbReference type="Proteomes" id="UP000621500">
    <property type="component" value="Unassembled WGS sequence"/>
</dbReference>
<dbReference type="CDD" id="cd06261">
    <property type="entry name" value="TM_PBP2"/>
    <property type="match status" value="1"/>
</dbReference>
<gene>
    <name evidence="10" type="ORF">Pma05_15340</name>
</gene>
<accession>A0ABQ4EJQ9</accession>
<feature type="transmembrane region" description="Helical" evidence="7">
    <location>
        <begin position="170"/>
        <end position="194"/>
    </location>
</feature>
<dbReference type="InterPro" id="IPR000515">
    <property type="entry name" value="MetI-like"/>
</dbReference>
<evidence type="ECO:0000313" key="11">
    <source>
        <dbReference type="Proteomes" id="UP000621500"/>
    </source>
</evidence>
<proteinExistence type="inferred from homology"/>
<feature type="region of interest" description="Disordered" evidence="8">
    <location>
        <begin position="1"/>
        <end position="25"/>
    </location>
</feature>
<dbReference type="InterPro" id="IPR051393">
    <property type="entry name" value="ABC_transporter_permease"/>
</dbReference>
<organism evidence="10 11">
    <name type="scientific">Plantactinospora mayteni</name>
    <dbReference type="NCBI Taxonomy" id="566021"/>
    <lineage>
        <taxon>Bacteria</taxon>
        <taxon>Bacillati</taxon>
        <taxon>Actinomycetota</taxon>
        <taxon>Actinomycetes</taxon>
        <taxon>Micromonosporales</taxon>
        <taxon>Micromonosporaceae</taxon>
        <taxon>Plantactinospora</taxon>
    </lineage>
</organism>
<evidence type="ECO:0000256" key="4">
    <source>
        <dbReference type="ARBA" id="ARBA00022692"/>
    </source>
</evidence>
<feature type="transmembrane region" description="Helical" evidence="7">
    <location>
        <begin position="274"/>
        <end position="296"/>
    </location>
</feature>
<protein>
    <submittedName>
        <fullName evidence="10">Sugar ABC transporter permease</fullName>
    </submittedName>
</protein>
<evidence type="ECO:0000256" key="7">
    <source>
        <dbReference type="RuleBase" id="RU363032"/>
    </source>
</evidence>
<evidence type="ECO:0000256" key="6">
    <source>
        <dbReference type="ARBA" id="ARBA00023136"/>
    </source>
</evidence>
<comment type="caution">
    <text evidence="10">The sequence shown here is derived from an EMBL/GenBank/DDBJ whole genome shotgun (WGS) entry which is preliminary data.</text>
</comment>
<comment type="subcellular location">
    <subcellularLocation>
        <location evidence="1 7">Cell membrane</location>
        <topology evidence="1 7">Multi-pass membrane protein</topology>
    </subcellularLocation>
</comment>
<evidence type="ECO:0000256" key="3">
    <source>
        <dbReference type="ARBA" id="ARBA00022475"/>
    </source>
</evidence>
<keyword evidence="4 7" id="KW-0812">Transmembrane</keyword>
<evidence type="ECO:0000259" key="9">
    <source>
        <dbReference type="PROSITE" id="PS50928"/>
    </source>
</evidence>
<evidence type="ECO:0000256" key="1">
    <source>
        <dbReference type="ARBA" id="ARBA00004651"/>
    </source>
</evidence>
<keyword evidence="2 7" id="KW-0813">Transport</keyword>
<name>A0ABQ4EJQ9_9ACTN</name>